<proteinExistence type="inferred from homology"/>
<gene>
    <name evidence="5" type="ORF">GCM10025868_29210</name>
</gene>
<dbReference type="SUPFAM" id="SSF47203">
    <property type="entry name" value="Acyl-CoA dehydrogenase C-terminal domain-like"/>
    <property type="match status" value="1"/>
</dbReference>
<accession>A0ABQ6JHG6</accession>
<evidence type="ECO:0000256" key="3">
    <source>
        <dbReference type="ARBA" id="ARBA00022827"/>
    </source>
</evidence>
<dbReference type="EMBL" id="BSUZ01000001">
    <property type="protein sequence ID" value="GMA87671.1"/>
    <property type="molecule type" value="Genomic_DNA"/>
</dbReference>
<dbReference type="InterPro" id="IPR009100">
    <property type="entry name" value="AcylCoA_DH/oxidase_NM_dom_sf"/>
</dbReference>
<evidence type="ECO:0000259" key="4">
    <source>
        <dbReference type="Pfam" id="PF00441"/>
    </source>
</evidence>
<dbReference type="Proteomes" id="UP001157017">
    <property type="component" value="Unassembled WGS sequence"/>
</dbReference>
<reference evidence="6" key="1">
    <citation type="journal article" date="2019" name="Int. J. Syst. Evol. Microbiol.">
        <title>The Global Catalogue of Microorganisms (GCM) 10K type strain sequencing project: providing services to taxonomists for standard genome sequencing and annotation.</title>
        <authorList>
            <consortium name="The Broad Institute Genomics Platform"/>
            <consortium name="The Broad Institute Genome Sequencing Center for Infectious Disease"/>
            <person name="Wu L."/>
            <person name="Ma J."/>
        </authorList>
    </citation>
    <scope>NUCLEOTIDE SEQUENCE [LARGE SCALE GENOMIC DNA]</scope>
    <source>
        <strain evidence="6">NBRC 108730</strain>
    </source>
</reference>
<protein>
    <submittedName>
        <fullName evidence="5">Dehydrogenase</fullName>
    </submittedName>
</protein>
<dbReference type="InterPro" id="IPR046373">
    <property type="entry name" value="Acyl-CoA_Oxase/DH_mid-dom_sf"/>
</dbReference>
<evidence type="ECO:0000256" key="2">
    <source>
        <dbReference type="ARBA" id="ARBA00022630"/>
    </source>
</evidence>
<dbReference type="Gene3D" id="2.40.110.10">
    <property type="entry name" value="Butyryl-CoA Dehydrogenase, subunit A, domain 2"/>
    <property type="match status" value="1"/>
</dbReference>
<evidence type="ECO:0000313" key="5">
    <source>
        <dbReference type="EMBL" id="GMA87671.1"/>
    </source>
</evidence>
<dbReference type="InterPro" id="IPR036250">
    <property type="entry name" value="AcylCo_DH-like_C"/>
</dbReference>
<dbReference type="Pfam" id="PF00441">
    <property type="entry name" value="Acyl-CoA_dh_1"/>
    <property type="match status" value="1"/>
</dbReference>
<dbReference type="InterPro" id="IPR009075">
    <property type="entry name" value="AcylCo_DH/oxidase_C"/>
</dbReference>
<dbReference type="SUPFAM" id="SSF56645">
    <property type="entry name" value="Acyl-CoA dehydrogenase NM domain-like"/>
    <property type="match status" value="1"/>
</dbReference>
<sequence>MAPSASLARAAADARPGVDGGLELAALLADRVPLPGGGRTLERWQVLATLGAVDLTAARTLEAHLDALAILAEAGLPVADGATYGVYAAEGPGQPLRAAPRDGGWRFDGRKPWCSLAGRVSHALVTAHVEGGRRLFAVHLRQPGVEVEQGAWHARGLTDVVGSAVTFDDVPVEPVGDTQWYLERPGFAHGGIGVAAVWFGGAVALVRSLVAASGRREPDQVAQLLLGEADLTLRQAGALLHQAAAAVDAGQAAGDAGARLTLRVRSAVAEAAERVMTLTGHALGPAPLTGDAEHAARVADLTVYVRQHHAERDLAALGREVLAAGADDEPW</sequence>
<organism evidence="5 6">
    <name type="scientific">Angustibacter aerolatus</name>
    <dbReference type="NCBI Taxonomy" id="1162965"/>
    <lineage>
        <taxon>Bacteria</taxon>
        <taxon>Bacillati</taxon>
        <taxon>Actinomycetota</taxon>
        <taxon>Actinomycetes</taxon>
        <taxon>Kineosporiales</taxon>
        <taxon>Kineosporiaceae</taxon>
    </lineage>
</organism>
<keyword evidence="3" id="KW-0274">FAD</keyword>
<keyword evidence="2" id="KW-0285">Flavoprotein</keyword>
<evidence type="ECO:0000313" key="6">
    <source>
        <dbReference type="Proteomes" id="UP001157017"/>
    </source>
</evidence>
<comment type="caution">
    <text evidence="5">The sequence shown here is derived from an EMBL/GenBank/DDBJ whole genome shotgun (WGS) entry which is preliminary data.</text>
</comment>
<feature type="domain" description="Acyl-CoA dehydrogenase/oxidase C-terminal" evidence="4">
    <location>
        <begin position="182"/>
        <end position="282"/>
    </location>
</feature>
<keyword evidence="6" id="KW-1185">Reference proteome</keyword>
<name>A0ABQ6JHG6_9ACTN</name>
<comment type="similarity">
    <text evidence="1">Belongs to the acyl-CoA dehydrogenase family.</text>
</comment>
<evidence type="ECO:0000256" key="1">
    <source>
        <dbReference type="ARBA" id="ARBA00009347"/>
    </source>
</evidence>